<evidence type="ECO:0000256" key="7">
    <source>
        <dbReference type="ARBA" id="ARBA00023136"/>
    </source>
</evidence>
<dbReference type="SUPFAM" id="SSF81345">
    <property type="entry name" value="ABC transporter involved in vitamin B12 uptake, BtuC"/>
    <property type="match status" value="1"/>
</dbReference>
<accession>A0ABN3H9M0</accession>
<evidence type="ECO:0000256" key="6">
    <source>
        <dbReference type="ARBA" id="ARBA00022989"/>
    </source>
</evidence>
<feature type="transmembrane region" description="Helical" evidence="9">
    <location>
        <begin position="291"/>
        <end position="316"/>
    </location>
</feature>
<dbReference type="PANTHER" id="PTHR30472:SF25">
    <property type="entry name" value="ABC TRANSPORTER PERMEASE PROTEIN MJ0876-RELATED"/>
    <property type="match status" value="1"/>
</dbReference>
<keyword evidence="3" id="KW-0813">Transport</keyword>
<evidence type="ECO:0000313" key="11">
    <source>
        <dbReference type="Proteomes" id="UP001501170"/>
    </source>
</evidence>
<sequence length="385" mass="39417">MSDLADRAEPRHTDAGHGNTAPRDPRSDSAPGLRYRLTAALSVFRGRALWVMAATLVLLGVVVVVSAGTGQVHIPPLEVLGSIAHHWHLDIGPLPTHPQGENALWVSRFPRILLGLLVGLALGTAGCLLQGVLANPLAEPGIIGVSSGAAVGACLMIVIGGTGTNGWAVAGAAALFGLLTTAGVYVLSIRDGASSTIMLVLTGIAVNAFALGIIAYLTYVASTAAREQIVFWQLGSLAGNVSWTQVKIVAPLALAGLAGGMVLVKKLDLLALGEVQAAALGVNVEAVRRQVIVLVAMLTAAGVAFTGIIMFVGLIVPHVMRLLVGPRHALLLPASALGGALVIAAADLAARTLTGGELPLGMLTSLIGGPVFFLLLRQRNAAARW</sequence>
<keyword evidence="11" id="KW-1185">Reference proteome</keyword>
<comment type="caution">
    <text evidence="10">The sequence shown here is derived from an EMBL/GenBank/DDBJ whole genome shotgun (WGS) entry which is preliminary data.</text>
</comment>
<feature type="region of interest" description="Disordered" evidence="8">
    <location>
        <begin position="1"/>
        <end position="30"/>
    </location>
</feature>
<evidence type="ECO:0000256" key="9">
    <source>
        <dbReference type="SAM" id="Phobius"/>
    </source>
</evidence>
<feature type="transmembrane region" description="Helical" evidence="9">
    <location>
        <begin position="141"/>
        <end position="161"/>
    </location>
</feature>
<dbReference type="Gene3D" id="1.10.3470.10">
    <property type="entry name" value="ABC transporter involved in vitamin B12 uptake, BtuC"/>
    <property type="match status" value="1"/>
</dbReference>
<dbReference type="Pfam" id="PF01032">
    <property type="entry name" value="FecCD"/>
    <property type="match status" value="1"/>
</dbReference>
<keyword evidence="6 9" id="KW-1133">Transmembrane helix</keyword>
<feature type="transmembrane region" description="Helical" evidence="9">
    <location>
        <begin position="48"/>
        <end position="68"/>
    </location>
</feature>
<dbReference type="RefSeq" id="WP_428832042.1">
    <property type="nucleotide sequence ID" value="NZ_BAAARB010000004.1"/>
</dbReference>
<dbReference type="InterPro" id="IPR000522">
    <property type="entry name" value="ABC_transptr_permease_BtuC"/>
</dbReference>
<organism evidence="10 11">
    <name type="scientific">Gordonia cholesterolivorans</name>
    <dbReference type="NCBI Taxonomy" id="559625"/>
    <lineage>
        <taxon>Bacteria</taxon>
        <taxon>Bacillati</taxon>
        <taxon>Actinomycetota</taxon>
        <taxon>Actinomycetes</taxon>
        <taxon>Mycobacteriales</taxon>
        <taxon>Gordoniaceae</taxon>
        <taxon>Gordonia</taxon>
    </lineage>
</organism>
<evidence type="ECO:0000256" key="1">
    <source>
        <dbReference type="ARBA" id="ARBA00004651"/>
    </source>
</evidence>
<keyword evidence="4" id="KW-1003">Cell membrane</keyword>
<gene>
    <name evidence="10" type="ORF">GCM10009855_10730</name>
</gene>
<feature type="transmembrane region" description="Helical" evidence="9">
    <location>
        <begin position="167"/>
        <end position="187"/>
    </location>
</feature>
<dbReference type="CDD" id="cd06550">
    <property type="entry name" value="TM_ABC_iron-siderophores_like"/>
    <property type="match status" value="1"/>
</dbReference>
<feature type="transmembrane region" description="Helical" evidence="9">
    <location>
        <begin position="328"/>
        <end position="346"/>
    </location>
</feature>
<dbReference type="PANTHER" id="PTHR30472">
    <property type="entry name" value="FERRIC ENTEROBACTIN TRANSPORT SYSTEM PERMEASE PROTEIN"/>
    <property type="match status" value="1"/>
</dbReference>
<name>A0ABN3H9M0_9ACTN</name>
<feature type="transmembrane region" description="Helical" evidence="9">
    <location>
        <begin position="199"/>
        <end position="219"/>
    </location>
</feature>
<feature type="transmembrane region" description="Helical" evidence="9">
    <location>
        <begin position="112"/>
        <end position="134"/>
    </location>
</feature>
<dbReference type="EMBL" id="BAAARB010000004">
    <property type="protein sequence ID" value="GAA2373368.1"/>
    <property type="molecule type" value="Genomic_DNA"/>
</dbReference>
<keyword evidence="5 9" id="KW-0812">Transmembrane</keyword>
<comment type="subcellular location">
    <subcellularLocation>
        <location evidence="1">Cell membrane</location>
        <topology evidence="1">Multi-pass membrane protein</topology>
    </subcellularLocation>
</comment>
<proteinExistence type="inferred from homology"/>
<evidence type="ECO:0000256" key="8">
    <source>
        <dbReference type="SAM" id="MobiDB-lite"/>
    </source>
</evidence>
<evidence type="ECO:0000313" key="10">
    <source>
        <dbReference type="EMBL" id="GAA2373368.1"/>
    </source>
</evidence>
<keyword evidence="7 9" id="KW-0472">Membrane</keyword>
<reference evidence="10 11" key="1">
    <citation type="journal article" date="2019" name="Int. J. Syst. Evol. Microbiol.">
        <title>The Global Catalogue of Microorganisms (GCM) 10K type strain sequencing project: providing services to taxonomists for standard genome sequencing and annotation.</title>
        <authorList>
            <consortium name="The Broad Institute Genomics Platform"/>
            <consortium name="The Broad Institute Genome Sequencing Center for Infectious Disease"/>
            <person name="Wu L."/>
            <person name="Ma J."/>
        </authorList>
    </citation>
    <scope>NUCLEOTIDE SEQUENCE [LARGE SCALE GENOMIC DNA]</scope>
    <source>
        <strain evidence="10 11">JCM 16227</strain>
    </source>
</reference>
<dbReference type="Proteomes" id="UP001501170">
    <property type="component" value="Unassembled WGS sequence"/>
</dbReference>
<evidence type="ECO:0000256" key="5">
    <source>
        <dbReference type="ARBA" id="ARBA00022692"/>
    </source>
</evidence>
<protein>
    <submittedName>
        <fullName evidence="10">Iron ABC transporter permease</fullName>
    </submittedName>
</protein>
<dbReference type="InterPro" id="IPR037294">
    <property type="entry name" value="ABC_BtuC-like"/>
</dbReference>
<evidence type="ECO:0000256" key="2">
    <source>
        <dbReference type="ARBA" id="ARBA00007935"/>
    </source>
</evidence>
<feature type="compositionally biased region" description="Basic and acidic residues" evidence="8">
    <location>
        <begin position="1"/>
        <end position="15"/>
    </location>
</feature>
<evidence type="ECO:0000256" key="4">
    <source>
        <dbReference type="ARBA" id="ARBA00022475"/>
    </source>
</evidence>
<comment type="similarity">
    <text evidence="2">Belongs to the binding-protein-dependent transport system permease family. FecCD subfamily.</text>
</comment>
<feature type="transmembrane region" description="Helical" evidence="9">
    <location>
        <begin position="358"/>
        <end position="376"/>
    </location>
</feature>
<evidence type="ECO:0000256" key="3">
    <source>
        <dbReference type="ARBA" id="ARBA00022448"/>
    </source>
</evidence>